<dbReference type="PANTHER" id="PTHR12154">
    <property type="entry name" value="GLYCOSYL TRANSFERASE-RELATED"/>
    <property type="match status" value="1"/>
</dbReference>
<evidence type="ECO:0000313" key="13">
    <source>
        <dbReference type="EMBL" id="PSR97323.1"/>
    </source>
</evidence>
<keyword evidence="12" id="KW-0732">Signal</keyword>
<evidence type="ECO:0000256" key="3">
    <source>
        <dbReference type="ARBA" id="ARBA00009731"/>
    </source>
</evidence>
<dbReference type="GO" id="GO:0006488">
    <property type="term" value="P:dolichol-linked oligosaccharide biosynthetic process"/>
    <property type="evidence" value="ECO:0007669"/>
    <property type="project" value="InterPro"/>
</dbReference>
<evidence type="ECO:0000313" key="14">
    <source>
        <dbReference type="Proteomes" id="UP000241462"/>
    </source>
</evidence>
<evidence type="ECO:0000256" key="1">
    <source>
        <dbReference type="ARBA" id="ARBA00004389"/>
    </source>
</evidence>
<dbReference type="AlphaFoldDB" id="A0A2T3AGI8"/>
<evidence type="ECO:0000256" key="4">
    <source>
        <dbReference type="ARBA" id="ARBA00011335"/>
    </source>
</evidence>
<comment type="subcellular location">
    <subcellularLocation>
        <location evidence="1 11">Endoplasmic reticulum membrane</location>
        <topology evidence="1 11">Single-pass membrane protein</topology>
    </subcellularLocation>
    <subcellularLocation>
        <location evidence="2">Nucleus membrane</location>
        <topology evidence="2">Single-pass membrane protein</topology>
    </subcellularLocation>
</comment>
<evidence type="ECO:0000256" key="12">
    <source>
        <dbReference type="SAM" id="SignalP"/>
    </source>
</evidence>
<accession>A0A2T3AGI8</accession>
<dbReference type="PANTHER" id="PTHR12154:SF4">
    <property type="entry name" value="UDP-N-ACETYLGLUCOSAMINE TRANSFERASE SUBUNIT ALG14 HOMOLOG"/>
    <property type="match status" value="1"/>
</dbReference>
<keyword evidence="8 11" id="KW-1133">Transmembrane helix</keyword>
<evidence type="ECO:0000256" key="7">
    <source>
        <dbReference type="ARBA" id="ARBA00022824"/>
    </source>
</evidence>
<reference evidence="13 14" key="1">
    <citation type="journal article" date="2018" name="Mycol. Prog.">
        <title>Coniella lustricola, a new species from submerged detritus.</title>
        <authorList>
            <person name="Raudabaugh D.B."/>
            <person name="Iturriaga T."/>
            <person name="Carver A."/>
            <person name="Mondo S."/>
            <person name="Pangilinan J."/>
            <person name="Lipzen A."/>
            <person name="He G."/>
            <person name="Amirebrahimi M."/>
            <person name="Grigoriev I.V."/>
            <person name="Miller A.N."/>
        </authorList>
    </citation>
    <scope>NUCLEOTIDE SEQUENCE [LARGE SCALE GENOMIC DNA]</scope>
    <source>
        <strain evidence="13 14">B22-T-1</strain>
    </source>
</reference>
<evidence type="ECO:0000256" key="8">
    <source>
        <dbReference type="ARBA" id="ARBA00022989"/>
    </source>
</evidence>
<dbReference type="Proteomes" id="UP000241462">
    <property type="component" value="Unassembled WGS sequence"/>
</dbReference>
<comment type="function">
    <text evidence="11">Involved in protein N-glycosylation. Essential for the second step of the dolichol-linked oligosaccharide pathway. Anchors the catalytic subunit ALG13 to the ER.</text>
</comment>
<dbReference type="STRING" id="2025994.A0A2T3AGI8"/>
<comment type="subunit">
    <text evidence="4 11">Heterodimer with ALG13 to form a functional enzyme.</text>
</comment>
<dbReference type="InParanoid" id="A0A2T3AGI8"/>
<evidence type="ECO:0000256" key="2">
    <source>
        <dbReference type="ARBA" id="ARBA00004590"/>
    </source>
</evidence>
<gene>
    <name evidence="11" type="primary">ALG14</name>
    <name evidence="13" type="ORF">BD289DRAFT_480174</name>
</gene>
<dbReference type="OrthoDB" id="17098at2759"/>
<dbReference type="Gene3D" id="3.40.50.2000">
    <property type="entry name" value="Glycogen Phosphorylase B"/>
    <property type="match status" value="1"/>
</dbReference>
<keyword evidence="14" id="KW-1185">Reference proteome</keyword>
<proteinExistence type="inferred from homology"/>
<dbReference type="GO" id="GO:0043541">
    <property type="term" value="C:UDP-N-acetylglucosamine transferase complex"/>
    <property type="evidence" value="ECO:0007669"/>
    <property type="project" value="TreeGrafter"/>
</dbReference>
<name>A0A2T3AGI8_9PEZI</name>
<comment type="similarity">
    <text evidence="3 11">Belongs to the ALG14 family.</text>
</comment>
<dbReference type="GO" id="GO:0031965">
    <property type="term" value="C:nuclear membrane"/>
    <property type="evidence" value="ECO:0007669"/>
    <property type="project" value="UniProtKB-SubCell"/>
</dbReference>
<feature type="signal peptide" evidence="12">
    <location>
        <begin position="1"/>
        <end position="19"/>
    </location>
</feature>
<evidence type="ECO:0000256" key="11">
    <source>
        <dbReference type="RuleBase" id="RU362127"/>
    </source>
</evidence>
<dbReference type="InterPro" id="IPR013969">
    <property type="entry name" value="Oligosacch_biosynth_Alg14"/>
</dbReference>
<keyword evidence="9 11" id="KW-0472">Membrane</keyword>
<dbReference type="EMBL" id="KZ678392">
    <property type="protein sequence ID" value="PSR97323.1"/>
    <property type="molecule type" value="Genomic_DNA"/>
</dbReference>
<organism evidence="13 14">
    <name type="scientific">Coniella lustricola</name>
    <dbReference type="NCBI Taxonomy" id="2025994"/>
    <lineage>
        <taxon>Eukaryota</taxon>
        <taxon>Fungi</taxon>
        <taxon>Dikarya</taxon>
        <taxon>Ascomycota</taxon>
        <taxon>Pezizomycotina</taxon>
        <taxon>Sordariomycetes</taxon>
        <taxon>Sordariomycetidae</taxon>
        <taxon>Diaporthales</taxon>
        <taxon>Schizoparmaceae</taxon>
        <taxon>Coniella</taxon>
    </lineage>
</organism>
<evidence type="ECO:0000256" key="5">
    <source>
        <dbReference type="ARBA" id="ARBA00017467"/>
    </source>
</evidence>
<keyword evidence="6 11" id="KW-0812">Transmembrane</keyword>
<sequence>MTTWLGLSALASLFWIAAAYHYSGVVAAGWAITIPGVLVAQVILFRVILVCRRSSSVRAQLEPGLMSGKKDAGPDLSQLPAVSYLYVLGSGGHTTEMIAIIKQSFKANKNQHRRYIITDGDTHSLNQSKALENLIRASCPDDAGTHDTLMVTRARAVHQSFITSVFTSAKSALDIIAALTAVPSQRRYGPDSALFKWPHVIVTNGPGTGFIVGLVAFALKVVCRVPKDRLKVVFVETWARDNKLGLTGKLFNMTGIADLFVVQSPLLAKAVGKPNIGNINFRYAQLPRPGPTASNDKME</sequence>
<dbReference type="Pfam" id="PF08660">
    <property type="entry name" value="Alg14"/>
    <property type="match status" value="1"/>
</dbReference>
<evidence type="ECO:0000256" key="6">
    <source>
        <dbReference type="ARBA" id="ARBA00022692"/>
    </source>
</evidence>
<dbReference type="GO" id="GO:0004577">
    <property type="term" value="F:N-acetylglucosaminyldiphosphodolichol N-acetylglucosaminyltransferase activity"/>
    <property type="evidence" value="ECO:0007669"/>
    <property type="project" value="TreeGrafter"/>
</dbReference>
<protein>
    <recommendedName>
        <fullName evidence="5 11">UDP-N-acetylglucosamine transferase subunit ALG14</fullName>
    </recommendedName>
    <alternativeName>
        <fullName evidence="10 11">Asparagine-linked glycosylation protein 14</fullName>
    </alternativeName>
</protein>
<feature type="transmembrane region" description="Helical" evidence="11">
    <location>
        <begin position="29"/>
        <end position="49"/>
    </location>
</feature>
<evidence type="ECO:0000256" key="9">
    <source>
        <dbReference type="ARBA" id="ARBA00023136"/>
    </source>
</evidence>
<keyword evidence="7 11" id="KW-0256">Endoplasmic reticulum</keyword>
<feature type="chain" id="PRO_5015717971" description="UDP-N-acetylglucosamine transferase subunit ALG14" evidence="12">
    <location>
        <begin position="20"/>
        <end position="299"/>
    </location>
</feature>
<evidence type="ECO:0000256" key="10">
    <source>
        <dbReference type="ARBA" id="ARBA00032062"/>
    </source>
</evidence>